<comment type="caution">
    <text evidence="2">The sequence shown here is derived from an EMBL/GenBank/DDBJ whole genome shotgun (WGS) entry which is preliminary data.</text>
</comment>
<feature type="compositionally biased region" description="Basic and acidic residues" evidence="1">
    <location>
        <begin position="662"/>
        <end position="679"/>
    </location>
</feature>
<reference evidence="2" key="1">
    <citation type="submission" date="2020-04" db="EMBL/GenBank/DDBJ databases">
        <title>Genome Assembly and Annotation of Botryosphaeria dothidea sdau 11-99, a Latent Pathogen of Apple Fruit Ring Rot in China.</title>
        <authorList>
            <person name="Yu C."/>
            <person name="Diao Y."/>
            <person name="Lu Q."/>
            <person name="Zhao J."/>
            <person name="Cui S."/>
            <person name="Peng C."/>
            <person name="He B."/>
            <person name="Liu H."/>
        </authorList>
    </citation>
    <scope>NUCLEOTIDE SEQUENCE [LARGE SCALE GENOMIC DNA]</scope>
    <source>
        <strain evidence="2">Sdau11-99</strain>
    </source>
</reference>
<keyword evidence="3" id="KW-1185">Reference proteome</keyword>
<evidence type="ECO:0000256" key="1">
    <source>
        <dbReference type="SAM" id="MobiDB-lite"/>
    </source>
</evidence>
<dbReference type="OrthoDB" id="3437384at2759"/>
<feature type="region of interest" description="Disordered" evidence="1">
    <location>
        <begin position="363"/>
        <end position="390"/>
    </location>
</feature>
<feature type="compositionally biased region" description="Basic and acidic residues" evidence="1">
    <location>
        <begin position="689"/>
        <end position="702"/>
    </location>
</feature>
<gene>
    <name evidence="2" type="ORF">GTA08_BOTSDO00880</name>
</gene>
<feature type="region of interest" description="Disordered" evidence="1">
    <location>
        <begin position="126"/>
        <end position="166"/>
    </location>
</feature>
<feature type="compositionally biased region" description="Basic and acidic residues" evidence="1">
    <location>
        <begin position="819"/>
        <end position="829"/>
    </location>
</feature>
<dbReference type="Proteomes" id="UP000572817">
    <property type="component" value="Unassembled WGS sequence"/>
</dbReference>
<feature type="region of interest" description="Disordered" evidence="1">
    <location>
        <begin position="499"/>
        <end position="530"/>
    </location>
</feature>
<feature type="compositionally biased region" description="Polar residues" evidence="1">
    <location>
        <begin position="34"/>
        <end position="45"/>
    </location>
</feature>
<feature type="region of interest" description="Disordered" evidence="1">
    <location>
        <begin position="990"/>
        <end position="1009"/>
    </location>
</feature>
<proteinExistence type="predicted"/>
<sequence length="1537" mass="169115">MSPPPVVAEKLCCNTDDTDSRSNSPLPFRRHRQQPTIPGSISAPQDQPHPHPQESTTSKNRDDLSELQRIFAEAGSTLPSSAGHVSSMTLLKSPRLRPATATEGLQEDKPKKKKLFQRLARDLSRSTLSLSNLRKTAAAKEKQQKEQQEQDSKNERKARYKVKSKEKVGSENIASVELVSTNPEAREVLLSRTYDSDAASLPDIRNSVVERLTRTVTLPDDEDKARISPVRGKRSTGRRGDINSIDWTGNGSGEPYGWGEPSSSAPVLSLRIPERLSDLGVLPPCNGSVENFLQLYQPDGRTSPWKKFAEQHLSKRSKSAETLLPSTPDLKPLELLSLSSSFNSRAWRLSVDDSQAHKTALSKAKHTIQEEQAQEEAQENEPQRISPSIQARDILSSPSGTCHSMETIHRTVSEAVPETENNISSLGSSAGRLASINIPPYKLPDSESASVHLHNMRISQHLRSESTLSGISHATSGVSGAQLQPQDHLARGSFTNASGLGVPPLHTQHSDRTVRVRPRRTSSSGFASERVPEGWGNVVSAAPSSIYVGSEKAYEPSSVYSTRQNSLVSTQAASRLNIAAIPSTPGNNGHMRKSGYEVLKLDDVGFLKMANPADGIEKGKETEDTTIPGAFPQDNSMSELGRVDTSLTFRTAIEPAGTSRTANDRTDEATDKQPAHEISDPTEEMTDSAEDRPLRLNQHDPEQTDSSLDITPVTAAESPIPSEETPRAQIATPAPSKHPVSAKDKKKAPSIKTPSKRFSTFSFLRSKTYANLRRASLNPTIHARKASKSEEHLPLEENIVSTEARGMNNNTDGPSDPHLPGDSHSHDHSNNFSHGRGHDHSGVVKNSVASDAIEDHRPGRLSRSWLIGDGRDTSGRMLGQSAVWENALQKHREEKSALFLPPEKGGKAEARGLFRERSGSGSALSTTSKQGDRKGKGPAIGVDFTFGERSPGILRSQTVLLDPLEQEFGEELARHRDKSAMLGDELRQDRMSSQLTPSLRPSPGVSLHRQPSLVSIDQDLHIDSWGDTTLAEFDLGDLGTWNRYPSHTREQRTGPAGEADNVRARDFAYEVIRPSTIEAEESTEEEENSGGAIKRLTTLRPKKKSKTRSGMSKSKSMTFSRNFSFLKHYIGLFRSQSEEFRKHGHGHRSSIAESGTLEHPELEILPSVFSPVNFDMADASRYQTDGVNSQERFLSQGKSAEATDAHSKAKVKDSEQRCTVPQIAPPNRRREGKVATSDGSWAANALLWTQEFGNKPDPGNRRLLKRTDSSDRSWAANALLWTRELGSESDHGNQRFIRQADSSAESWDNAHTRPRYDSSSQEFQEFFEDLRQKIVFSPMSLERQGEEPADSLAEGTTIAVPEKAADKTLEQVSEKLLQTPQERNSERILTVKRPCRKHHSSSDEWRSDARLFSQIYEPCVQALDFSSLEDTNACEAIQTSTAQTHKRSASESSAFHLPSTRHLDSVLAQAAGNAERAKLRSVLGSHSSSAVKRRNGIVRNDSSLSIGDMGSSAMEFMRLLHDLGEGDRDELEKFAEA</sequence>
<feature type="region of interest" description="Disordered" evidence="1">
    <location>
        <begin position="914"/>
        <end position="937"/>
    </location>
</feature>
<feature type="compositionally biased region" description="Basic and acidic residues" evidence="1">
    <location>
        <begin position="138"/>
        <end position="166"/>
    </location>
</feature>
<feature type="compositionally biased region" description="Acidic residues" evidence="1">
    <location>
        <begin position="1078"/>
        <end position="1088"/>
    </location>
</feature>
<feature type="compositionally biased region" description="Polar residues" evidence="1">
    <location>
        <begin position="77"/>
        <end position="90"/>
    </location>
</feature>
<feature type="region of interest" description="Disordered" evidence="1">
    <location>
        <begin position="650"/>
        <end position="753"/>
    </location>
</feature>
<name>A0A8H4J7I2_9PEZI</name>
<feature type="region of interest" description="Disordered" evidence="1">
    <location>
        <begin position="228"/>
        <end position="260"/>
    </location>
</feature>
<dbReference type="EMBL" id="WWBZ02000001">
    <property type="protein sequence ID" value="KAF4314580.1"/>
    <property type="molecule type" value="Genomic_DNA"/>
</dbReference>
<feature type="region of interest" description="Disordered" evidence="1">
    <location>
        <begin position="1078"/>
        <end position="1115"/>
    </location>
</feature>
<feature type="region of interest" description="Disordered" evidence="1">
    <location>
        <begin position="805"/>
        <end position="843"/>
    </location>
</feature>
<feature type="region of interest" description="Disordered" evidence="1">
    <location>
        <begin position="1"/>
        <end position="113"/>
    </location>
</feature>
<organism evidence="2 3">
    <name type="scientific">Botryosphaeria dothidea</name>
    <dbReference type="NCBI Taxonomy" id="55169"/>
    <lineage>
        <taxon>Eukaryota</taxon>
        <taxon>Fungi</taxon>
        <taxon>Dikarya</taxon>
        <taxon>Ascomycota</taxon>
        <taxon>Pezizomycotina</taxon>
        <taxon>Dothideomycetes</taxon>
        <taxon>Dothideomycetes incertae sedis</taxon>
        <taxon>Botryosphaeriales</taxon>
        <taxon>Botryosphaeriaceae</taxon>
        <taxon>Botryosphaeria</taxon>
    </lineage>
</organism>
<evidence type="ECO:0000313" key="3">
    <source>
        <dbReference type="Proteomes" id="UP000572817"/>
    </source>
</evidence>
<protein>
    <submittedName>
        <fullName evidence="2">Uncharacterized protein</fullName>
    </submittedName>
</protein>
<feature type="compositionally biased region" description="Polar residues" evidence="1">
    <location>
        <begin position="919"/>
        <end position="929"/>
    </location>
</feature>
<evidence type="ECO:0000313" key="2">
    <source>
        <dbReference type="EMBL" id="KAF4314580.1"/>
    </source>
</evidence>
<feature type="region of interest" description="Disordered" evidence="1">
    <location>
        <begin position="616"/>
        <end position="638"/>
    </location>
</feature>
<accession>A0A8H4J7I2</accession>